<evidence type="ECO:0000313" key="2">
    <source>
        <dbReference type="Proteomes" id="UP000193224"/>
    </source>
</evidence>
<sequence>MARTPTRQLVEGRIHYLYDSHSELPWREIEAAVDKQFLDSERKEIYFCTMEYSEELCWHSGGARKADVTKLRNEMLKPMDAICRLAERFQPLGNSIIDPEDRKAMDALSQMHADGKINLGTEFHNVAASVSNLAVRLREMTTFEPDQTGQSPELFGLEKFVEQSLSGANSKPAKRSAALIENAASGVKEYSKWGIPIGPKSKIFRLFVNSVLKENFTEYQVREAFKNVRKRFRRNNSPGGR</sequence>
<keyword evidence="2" id="KW-1185">Reference proteome</keyword>
<dbReference type="AlphaFoldDB" id="A0A1X7BYW8"/>
<dbReference type="EMBL" id="FWXB01000039">
    <property type="protein sequence ID" value="SMC14710.1"/>
    <property type="molecule type" value="Genomic_DNA"/>
</dbReference>
<reference evidence="1 2" key="1">
    <citation type="submission" date="2017-03" db="EMBL/GenBank/DDBJ databases">
        <authorList>
            <person name="Afonso C.L."/>
            <person name="Miller P.J."/>
            <person name="Scott M.A."/>
            <person name="Spackman E."/>
            <person name="Goraichik I."/>
            <person name="Dimitrov K.M."/>
            <person name="Suarez D.L."/>
            <person name="Swayne D.E."/>
        </authorList>
    </citation>
    <scope>NUCLEOTIDE SEQUENCE [LARGE SCALE GENOMIC DNA]</scope>
    <source>
        <strain evidence="1 2">CECT 7745</strain>
    </source>
</reference>
<proteinExistence type="predicted"/>
<dbReference type="Proteomes" id="UP000193224">
    <property type="component" value="Unassembled WGS sequence"/>
</dbReference>
<accession>A0A1X7BYW8</accession>
<organism evidence="1 2">
    <name type="scientific">Roseovarius aestuarii</name>
    <dbReference type="NCBI Taxonomy" id="475083"/>
    <lineage>
        <taxon>Bacteria</taxon>
        <taxon>Pseudomonadati</taxon>
        <taxon>Pseudomonadota</taxon>
        <taxon>Alphaproteobacteria</taxon>
        <taxon>Rhodobacterales</taxon>
        <taxon>Roseobacteraceae</taxon>
        <taxon>Roseovarius</taxon>
    </lineage>
</organism>
<protein>
    <submittedName>
        <fullName evidence="1">Uncharacterized protein</fullName>
    </submittedName>
</protein>
<name>A0A1X7BYW8_9RHOB</name>
<evidence type="ECO:0000313" key="1">
    <source>
        <dbReference type="EMBL" id="SMC14710.1"/>
    </source>
</evidence>
<gene>
    <name evidence="1" type="ORF">ROA7745_04580</name>
</gene>